<dbReference type="AlphaFoldDB" id="A0A8H6YYP8"/>
<dbReference type="Pfam" id="PF06330">
    <property type="entry name" value="TRI5"/>
    <property type="match status" value="1"/>
</dbReference>
<dbReference type="Gene3D" id="1.10.600.10">
    <property type="entry name" value="Farnesyl Diphosphate Synthase"/>
    <property type="match status" value="1"/>
</dbReference>
<dbReference type="SUPFAM" id="SSF48576">
    <property type="entry name" value="Terpenoid synthases"/>
    <property type="match status" value="1"/>
</dbReference>
<evidence type="ECO:0000256" key="1">
    <source>
        <dbReference type="ARBA" id="ARBA00007946"/>
    </source>
</evidence>
<name>A0A8H6YYP8_9AGAR</name>
<dbReference type="EMBL" id="JACAZH010000005">
    <property type="protein sequence ID" value="KAF7367637.1"/>
    <property type="molecule type" value="Genomic_DNA"/>
</dbReference>
<sequence>MCAHSRVEANMQPDDALDLKAIVRSLLAAVAYTPSIGPEIIKGSMDELENAVMKEVRSWNVDDGQHGAVFASLAAKAASIVEFCYHNHTFEVKVSIALYSWFFFYIDDIASEQSLEDYQRRFLLGFPQEDPVLVHLNTTLGRMYNYWDPICANLIGCAALECLSGTLLENRPEISKMAVRPGAISWPKYLRTMSGVGPGYSCAIFPKQTHRDISAYIQILPDIGDYFCLANDVLSFYKEELAGETTNQVHLRADTTGKHPKRVLIEMVEEVRDLHIRITTTLEEQPEALAAWKTFEYGYMCVALLLGFSVSSFMIQKCVASVN</sequence>
<keyword evidence="4" id="KW-1185">Reference proteome</keyword>
<gene>
    <name evidence="3" type="ORF">MSAN_00827300</name>
</gene>
<dbReference type="InterPro" id="IPR024652">
    <property type="entry name" value="Trichodiene_synth"/>
</dbReference>
<comment type="similarity">
    <text evidence="1">Belongs to the trichodiene synthase family.</text>
</comment>
<organism evidence="3 4">
    <name type="scientific">Mycena sanguinolenta</name>
    <dbReference type="NCBI Taxonomy" id="230812"/>
    <lineage>
        <taxon>Eukaryota</taxon>
        <taxon>Fungi</taxon>
        <taxon>Dikarya</taxon>
        <taxon>Basidiomycota</taxon>
        <taxon>Agaricomycotina</taxon>
        <taxon>Agaricomycetes</taxon>
        <taxon>Agaricomycetidae</taxon>
        <taxon>Agaricales</taxon>
        <taxon>Marasmiineae</taxon>
        <taxon>Mycenaceae</taxon>
        <taxon>Mycena</taxon>
    </lineage>
</organism>
<accession>A0A8H6YYP8</accession>
<proteinExistence type="inferred from homology"/>
<reference evidence="3" key="1">
    <citation type="submission" date="2020-05" db="EMBL/GenBank/DDBJ databases">
        <title>Mycena genomes resolve the evolution of fungal bioluminescence.</title>
        <authorList>
            <person name="Tsai I.J."/>
        </authorList>
    </citation>
    <scope>NUCLEOTIDE SEQUENCE</scope>
    <source>
        <strain evidence="3">160909Yilan</strain>
    </source>
</reference>
<keyword evidence="2" id="KW-0456">Lyase</keyword>
<evidence type="ECO:0000256" key="2">
    <source>
        <dbReference type="ARBA" id="ARBA00023239"/>
    </source>
</evidence>
<dbReference type="Proteomes" id="UP000623467">
    <property type="component" value="Unassembled WGS sequence"/>
</dbReference>
<evidence type="ECO:0000313" key="4">
    <source>
        <dbReference type="Proteomes" id="UP000623467"/>
    </source>
</evidence>
<protein>
    <submittedName>
        <fullName evidence="3">Terpenoid synthase</fullName>
    </submittedName>
</protein>
<comment type="caution">
    <text evidence="3">The sequence shown here is derived from an EMBL/GenBank/DDBJ whole genome shotgun (WGS) entry which is preliminary data.</text>
</comment>
<dbReference type="GO" id="GO:0016838">
    <property type="term" value="F:carbon-oxygen lyase activity, acting on phosphates"/>
    <property type="evidence" value="ECO:0007669"/>
    <property type="project" value="InterPro"/>
</dbReference>
<evidence type="ECO:0000313" key="3">
    <source>
        <dbReference type="EMBL" id="KAF7367637.1"/>
    </source>
</evidence>
<dbReference type="InterPro" id="IPR008949">
    <property type="entry name" value="Isoprenoid_synthase_dom_sf"/>
</dbReference>
<dbReference type="OrthoDB" id="2998174at2759"/>